<sequence length="152" mass="16479">MTRLHLQGQETLPGAPALLTALLSDPEALARCVPGVRRTEELGPQQAKLWVNVVWQGREAVIPLELQVTGHDPPALRLSGQGLGHRATLGFSVRLGNSDGPHTHCEWKAEGQVTGPATLLSRRAIQAGAEQLIRRTIRNLRSELEQRAGLLA</sequence>
<dbReference type="Proteomes" id="UP000277766">
    <property type="component" value="Unassembled WGS sequence"/>
</dbReference>
<accession>A0A3S0I9K2</accession>
<comment type="caution">
    <text evidence="1">The sequence shown here is derived from an EMBL/GenBank/DDBJ whole genome shotgun (WGS) entry which is preliminary data.</text>
</comment>
<reference evidence="1 2" key="1">
    <citation type="submission" date="2018-12" db="EMBL/GenBank/DDBJ databases">
        <title>Deinococcus radiophilus ATCC 27603 genome sequencing and assembly.</title>
        <authorList>
            <person name="Maclea K.S."/>
            <person name="Maynard C.R."/>
        </authorList>
    </citation>
    <scope>NUCLEOTIDE SEQUENCE [LARGE SCALE GENOMIC DNA]</scope>
    <source>
        <strain evidence="1 2">ATCC 27603</strain>
    </source>
</reference>
<name>A0A3S0I9K2_9DEIO</name>
<dbReference type="Gene3D" id="3.30.530.20">
    <property type="match status" value="1"/>
</dbReference>
<dbReference type="AlphaFoldDB" id="A0A3S0I9K2"/>
<keyword evidence="2" id="KW-1185">Reference proteome</keyword>
<protein>
    <recommendedName>
        <fullName evidence="3">Carbon monoxide dehydrogenase</fullName>
    </recommendedName>
</protein>
<gene>
    <name evidence="1" type="ORF">EJ104_06020</name>
</gene>
<dbReference type="EMBL" id="RXPE01000009">
    <property type="protein sequence ID" value="RTR27740.1"/>
    <property type="molecule type" value="Genomic_DNA"/>
</dbReference>
<evidence type="ECO:0008006" key="3">
    <source>
        <dbReference type="Google" id="ProtNLM"/>
    </source>
</evidence>
<dbReference type="InterPro" id="IPR010419">
    <property type="entry name" value="CO_DH_gsu"/>
</dbReference>
<organism evidence="1 2">
    <name type="scientific">Deinococcus radiophilus</name>
    <dbReference type="NCBI Taxonomy" id="32062"/>
    <lineage>
        <taxon>Bacteria</taxon>
        <taxon>Thermotogati</taxon>
        <taxon>Deinococcota</taxon>
        <taxon>Deinococci</taxon>
        <taxon>Deinococcales</taxon>
        <taxon>Deinococcaceae</taxon>
        <taxon>Deinococcus</taxon>
    </lineage>
</organism>
<evidence type="ECO:0000313" key="1">
    <source>
        <dbReference type="EMBL" id="RTR27740.1"/>
    </source>
</evidence>
<dbReference type="PANTHER" id="PTHR38588:SF1">
    <property type="entry name" value="BLL0334 PROTEIN"/>
    <property type="match status" value="1"/>
</dbReference>
<evidence type="ECO:0000313" key="2">
    <source>
        <dbReference type="Proteomes" id="UP000277766"/>
    </source>
</evidence>
<dbReference type="RefSeq" id="WP_126351863.1">
    <property type="nucleotide sequence ID" value="NZ_CP086380.1"/>
</dbReference>
<dbReference type="Pfam" id="PF06240">
    <property type="entry name" value="COXG"/>
    <property type="match status" value="1"/>
</dbReference>
<dbReference type="SUPFAM" id="SSF55961">
    <property type="entry name" value="Bet v1-like"/>
    <property type="match status" value="1"/>
</dbReference>
<dbReference type="PANTHER" id="PTHR38588">
    <property type="entry name" value="BLL0334 PROTEIN"/>
    <property type="match status" value="1"/>
</dbReference>
<dbReference type="OrthoDB" id="2374625at2"/>
<proteinExistence type="predicted"/>
<dbReference type="InterPro" id="IPR023393">
    <property type="entry name" value="START-like_dom_sf"/>
</dbReference>